<dbReference type="PANTHER" id="PTHR47268:SF4">
    <property type="entry name" value="ACYLPHOSPHATASE"/>
    <property type="match status" value="1"/>
</dbReference>
<evidence type="ECO:0000313" key="8">
    <source>
        <dbReference type="Proteomes" id="UP000215086"/>
    </source>
</evidence>
<keyword evidence="8" id="KW-1185">Reference proteome</keyword>
<dbReference type="GO" id="GO:0003998">
    <property type="term" value="F:acylphosphatase activity"/>
    <property type="evidence" value="ECO:0007669"/>
    <property type="project" value="UniProtKB-EC"/>
</dbReference>
<accession>A0A286RAR5</accession>
<dbReference type="InterPro" id="IPR036046">
    <property type="entry name" value="Acylphosphatase-like_dom_sf"/>
</dbReference>
<dbReference type="InterPro" id="IPR020456">
    <property type="entry name" value="Acylphosphatase"/>
</dbReference>
<evidence type="ECO:0000259" key="6">
    <source>
        <dbReference type="PROSITE" id="PS51160"/>
    </source>
</evidence>
<dbReference type="PROSITE" id="PS51160">
    <property type="entry name" value="ACYLPHOSPHATASE_3"/>
    <property type="match status" value="1"/>
</dbReference>
<feature type="domain" description="Acylphosphatase-like" evidence="6">
    <location>
        <begin position="3"/>
        <end position="89"/>
    </location>
</feature>
<dbReference type="Gene3D" id="3.30.70.100">
    <property type="match status" value="1"/>
</dbReference>
<dbReference type="AlphaFoldDB" id="A0A286RAR5"/>
<dbReference type="OrthoDB" id="9808093at2"/>
<evidence type="ECO:0000256" key="2">
    <source>
        <dbReference type="ARBA" id="ARBA00012150"/>
    </source>
</evidence>
<keyword evidence="4 7" id="KW-0378">Hydrolase</keyword>
<comment type="catalytic activity">
    <reaction evidence="3 4">
        <text>an acyl phosphate + H2O = a carboxylate + phosphate + H(+)</text>
        <dbReference type="Rhea" id="RHEA:14965"/>
        <dbReference type="ChEBI" id="CHEBI:15377"/>
        <dbReference type="ChEBI" id="CHEBI:15378"/>
        <dbReference type="ChEBI" id="CHEBI:29067"/>
        <dbReference type="ChEBI" id="CHEBI:43474"/>
        <dbReference type="ChEBI" id="CHEBI:59918"/>
        <dbReference type="EC" id="3.6.1.7"/>
    </reaction>
</comment>
<dbReference type="InterPro" id="IPR001792">
    <property type="entry name" value="Acylphosphatase-like_dom"/>
</dbReference>
<evidence type="ECO:0000256" key="1">
    <source>
        <dbReference type="ARBA" id="ARBA00005614"/>
    </source>
</evidence>
<dbReference type="KEGG" id="ttf:THTE_0447"/>
<organism evidence="7 8">
    <name type="scientific">Thermogutta terrifontis</name>
    <dbReference type="NCBI Taxonomy" id="1331910"/>
    <lineage>
        <taxon>Bacteria</taxon>
        <taxon>Pseudomonadati</taxon>
        <taxon>Planctomycetota</taxon>
        <taxon>Planctomycetia</taxon>
        <taxon>Pirellulales</taxon>
        <taxon>Thermoguttaceae</taxon>
        <taxon>Thermogutta</taxon>
    </lineage>
</organism>
<feature type="active site" evidence="4">
    <location>
        <position position="18"/>
    </location>
</feature>
<dbReference type="Proteomes" id="UP000215086">
    <property type="component" value="Chromosome"/>
</dbReference>
<sequence length="92" mass="10547">MEQREIFFSGMVQGVGFRYTTQRIAARYQVTGYVENLPDGRVHLVVEGDPQEIDRFVSEIYQHLGGFIRSADVNRGPATQKFQRFSIRYGGT</sequence>
<gene>
    <name evidence="7" type="ORF">THTE_0447</name>
</gene>
<dbReference type="EC" id="3.6.1.7" evidence="2 4"/>
<evidence type="ECO:0000313" key="7">
    <source>
        <dbReference type="EMBL" id="ASV73049.1"/>
    </source>
</evidence>
<dbReference type="SUPFAM" id="SSF54975">
    <property type="entry name" value="Acylphosphatase/BLUF domain-like"/>
    <property type="match status" value="1"/>
</dbReference>
<evidence type="ECO:0000256" key="5">
    <source>
        <dbReference type="RuleBase" id="RU004168"/>
    </source>
</evidence>
<feature type="active site" evidence="4">
    <location>
        <position position="36"/>
    </location>
</feature>
<name>A0A286RAR5_9BACT</name>
<comment type="similarity">
    <text evidence="1 5">Belongs to the acylphosphatase family.</text>
</comment>
<reference evidence="7 8" key="1">
    <citation type="journal article" name="Front. Microbiol.">
        <title>Sugar Metabolism of the First Thermophilic Planctomycete Thermogutta terrifontis: Comparative Genomic and Transcriptomic Approaches.</title>
        <authorList>
            <person name="Elcheninov A.G."/>
            <person name="Menzel P."/>
            <person name="Gudbergsdottir S.R."/>
            <person name="Slesarev A.I."/>
            <person name="Kadnikov V.V."/>
            <person name="Krogh A."/>
            <person name="Bonch-Osmolovskaya E.A."/>
            <person name="Peng X."/>
            <person name="Kublanov I.V."/>
        </authorList>
    </citation>
    <scope>NUCLEOTIDE SEQUENCE [LARGE SCALE GENOMIC DNA]</scope>
    <source>
        <strain evidence="7 8">R1</strain>
    </source>
</reference>
<evidence type="ECO:0000256" key="3">
    <source>
        <dbReference type="ARBA" id="ARBA00047645"/>
    </source>
</evidence>
<protein>
    <recommendedName>
        <fullName evidence="2 4">acylphosphatase</fullName>
        <ecNumber evidence="2 4">3.6.1.7</ecNumber>
    </recommendedName>
</protein>
<dbReference type="EMBL" id="CP018477">
    <property type="protein sequence ID" value="ASV73049.1"/>
    <property type="molecule type" value="Genomic_DNA"/>
</dbReference>
<dbReference type="PANTHER" id="PTHR47268">
    <property type="entry name" value="ACYLPHOSPHATASE"/>
    <property type="match status" value="1"/>
</dbReference>
<dbReference type="Pfam" id="PF00708">
    <property type="entry name" value="Acylphosphatase"/>
    <property type="match status" value="1"/>
</dbReference>
<proteinExistence type="inferred from homology"/>
<dbReference type="RefSeq" id="WP_095413778.1">
    <property type="nucleotide sequence ID" value="NZ_CP018477.1"/>
</dbReference>
<evidence type="ECO:0000256" key="4">
    <source>
        <dbReference type="PROSITE-ProRule" id="PRU00520"/>
    </source>
</evidence>